<keyword evidence="3" id="KW-1185">Reference proteome</keyword>
<comment type="caution">
    <text evidence="2">The sequence shown here is derived from an EMBL/GenBank/DDBJ whole genome shotgun (WGS) entry which is preliminary data.</text>
</comment>
<organism evidence="2 3">
    <name type="scientific">Neurospora hispaniola</name>
    <dbReference type="NCBI Taxonomy" id="588809"/>
    <lineage>
        <taxon>Eukaryota</taxon>
        <taxon>Fungi</taxon>
        <taxon>Dikarya</taxon>
        <taxon>Ascomycota</taxon>
        <taxon>Pezizomycotina</taxon>
        <taxon>Sordariomycetes</taxon>
        <taxon>Sordariomycetidae</taxon>
        <taxon>Sordariales</taxon>
        <taxon>Sordariaceae</taxon>
        <taxon>Neurospora</taxon>
    </lineage>
</organism>
<evidence type="ECO:0000256" key="1">
    <source>
        <dbReference type="SAM" id="MobiDB-lite"/>
    </source>
</evidence>
<dbReference type="EMBL" id="JAULSX010000005">
    <property type="protein sequence ID" value="KAK3491200.1"/>
    <property type="molecule type" value="Genomic_DNA"/>
</dbReference>
<proteinExistence type="predicted"/>
<feature type="region of interest" description="Disordered" evidence="1">
    <location>
        <begin position="81"/>
        <end position="100"/>
    </location>
</feature>
<dbReference type="GeneID" id="87870663"/>
<sequence length="100" mass="11012">MKSLSTGTLCLAMVKSAWMKGPDVGTCIRWFDETAAITVEGGGCAWSARSRIREMGSFLRFRCQTRQFFDRCKCGGVTGYEEQPPDISSRSPFCDDPGAV</sequence>
<evidence type="ECO:0000313" key="3">
    <source>
        <dbReference type="Proteomes" id="UP001285908"/>
    </source>
</evidence>
<dbReference type="AlphaFoldDB" id="A0AAJ0I6T1"/>
<protein>
    <submittedName>
        <fullName evidence="2">Uncharacterized protein</fullName>
    </submittedName>
</protein>
<gene>
    <name evidence="2" type="ORF">B0T23DRAFT_178582</name>
</gene>
<reference evidence="2 3" key="1">
    <citation type="journal article" date="2023" name="Mol. Phylogenet. Evol.">
        <title>Genome-scale phylogeny and comparative genomics of the fungal order Sordariales.</title>
        <authorList>
            <person name="Hensen N."/>
            <person name="Bonometti L."/>
            <person name="Westerberg I."/>
            <person name="Brannstrom I.O."/>
            <person name="Guillou S."/>
            <person name="Cros-Aarteil S."/>
            <person name="Calhoun S."/>
            <person name="Haridas S."/>
            <person name="Kuo A."/>
            <person name="Mondo S."/>
            <person name="Pangilinan J."/>
            <person name="Riley R."/>
            <person name="LaButti K."/>
            <person name="Andreopoulos B."/>
            <person name="Lipzen A."/>
            <person name="Chen C."/>
            <person name="Yan M."/>
            <person name="Daum C."/>
            <person name="Ng V."/>
            <person name="Clum A."/>
            <person name="Steindorff A."/>
            <person name="Ohm R.A."/>
            <person name="Martin F."/>
            <person name="Silar P."/>
            <person name="Natvig D.O."/>
            <person name="Lalanne C."/>
            <person name="Gautier V."/>
            <person name="Ament-Velasquez S.L."/>
            <person name="Kruys A."/>
            <person name="Hutchinson M.I."/>
            <person name="Powell A.J."/>
            <person name="Barry K."/>
            <person name="Miller A.N."/>
            <person name="Grigoriev I.V."/>
            <person name="Debuchy R."/>
            <person name="Gladieux P."/>
            <person name="Hiltunen Thoren M."/>
            <person name="Johannesson H."/>
        </authorList>
    </citation>
    <scope>NUCLEOTIDE SEQUENCE [LARGE SCALE GENOMIC DNA]</scope>
    <source>
        <strain evidence="2 3">FGSC 10403</strain>
    </source>
</reference>
<accession>A0AAJ0I6T1</accession>
<name>A0AAJ0I6T1_9PEZI</name>
<evidence type="ECO:0000313" key="2">
    <source>
        <dbReference type="EMBL" id="KAK3491200.1"/>
    </source>
</evidence>
<dbReference type="RefSeq" id="XP_062692383.1">
    <property type="nucleotide sequence ID" value="XM_062833041.1"/>
</dbReference>
<dbReference type="Proteomes" id="UP001285908">
    <property type="component" value="Unassembled WGS sequence"/>
</dbReference>